<evidence type="ECO:0000256" key="2">
    <source>
        <dbReference type="ARBA" id="ARBA00022692"/>
    </source>
</evidence>
<gene>
    <name evidence="9" type="ORF">SASPL_142490</name>
</gene>
<evidence type="ECO:0000256" key="5">
    <source>
        <dbReference type="ARBA" id="ARBA00023136"/>
    </source>
</evidence>
<dbReference type="AlphaFoldDB" id="A0A8X8Z8U2"/>
<evidence type="ECO:0000313" key="9">
    <source>
        <dbReference type="EMBL" id="KAG6396342.1"/>
    </source>
</evidence>
<comment type="subcellular location">
    <subcellularLocation>
        <location evidence="1">Endomembrane system</location>
        <topology evidence="1">Multi-pass membrane protein</topology>
    </subcellularLocation>
</comment>
<dbReference type="PANTHER" id="PTHR31769">
    <property type="entry name" value="OS07G0462200 PROTEIN-RELATED"/>
    <property type="match status" value="1"/>
</dbReference>
<evidence type="ECO:0000256" key="6">
    <source>
        <dbReference type="ARBA" id="ARBA00029467"/>
    </source>
</evidence>
<reference evidence="9" key="2">
    <citation type="submission" date="2020-08" db="EMBL/GenBank/DDBJ databases">
        <title>Plant Genome Project.</title>
        <authorList>
            <person name="Zhang R.-G."/>
        </authorList>
    </citation>
    <scope>NUCLEOTIDE SEQUENCE</scope>
    <source>
        <strain evidence="9">Huo1</strain>
        <tissue evidence="9">Leaf</tissue>
    </source>
</reference>
<evidence type="ECO:0000256" key="7">
    <source>
        <dbReference type="SAM" id="MobiDB-lite"/>
    </source>
</evidence>
<feature type="transmembrane region" description="Helical" evidence="8">
    <location>
        <begin position="451"/>
        <end position="477"/>
    </location>
</feature>
<dbReference type="GO" id="GO:0012505">
    <property type="term" value="C:endomembrane system"/>
    <property type="evidence" value="ECO:0007669"/>
    <property type="project" value="UniProtKB-SubCell"/>
</dbReference>
<keyword evidence="3" id="KW-0732">Signal</keyword>
<comment type="similarity">
    <text evidence="6">Belongs to the DESIGUAL family.</text>
</comment>
<name>A0A8X8Z8U2_SALSN</name>
<accession>A0A8X8Z8U2</accession>
<dbReference type="InterPro" id="IPR009606">
    <property type="entry name" value="DEAL/Modifying_wall_lignin1/2"/>
</dbReference>
<feature type="transmembrane region" description="Helical" evidence="8">
    <location>
        <begin position="406"/>
        <end position="431"/>
    </location>
</feature>
<keyword evidence="10" id="KW-1185">Reference proteome</keyword>
<comment type="caution">
    <text evidence="9">The sequence shown here is derived from an EMBL/GenBank/DDBJ whole genome shotgun (WGS) entry which is preliminary data.</text>
</comment>
<keyword evidence="2 8" id="KW-0812">Transmembrane</keyword>
<dbReference type="Pfam" id="PF06749">
    <property type="entry name" value="DUF1218"/>
    <property type="match status" value="1"/>
</dbReference>
<protein>
    <submittedName>
        <fullName evidence="9">Uncharacterized protein</fullName>
    </submittedName>
</protein>
<reference evidence="9" key="1">
    <citation type="submission" date="2018-01" db="EMBL/GenBank/DDBJ databases">
        <authorList>
            <person name="Mao J.F."/>
        </authorList>
    </citation>
    <scope>NUCLEOTIDE SEQUENCE</scope>
    <source>
        <strain evidence="9">Huo1</strain>
        <tissue evidence="9">Leaf</tissue>
    </source>
</reference>
<dbReference type="EMBL" id="PNBA02000016">
    <property type="protein sequence ID" value="KAG6396342.1"/>
    <property type="molecule type" value="Genomic_DNA"/>
</dbReference>
<feature type="region of interest" description="Disordered" evidence="7">
    <location>
        <begin position="213"/>
        <end position="255"/>
    </location>
</feature>
<proteinExistence type="inferred from homology"/>
<feature type="region of interest" description="Disordered" evidence="7">
    <location>
        <begin position="547"/>
        <end position="571"/>
    </location>
</feature>
<evidence type="ECO:0000256" key="4">
    <source>
        <dbReference type="ARBA" id="ARBA00022989"/>
    </source>
</evidence>
<feature type="transmembrane region" description="Helical" evidence="8">
    <location>
        <begin position="498"/>
        <end position="519"/>
    </location>
</feature>
<evidence type="ECO:0000256" key="1">
    <source>
        <dbReference type="ARBA" id="ARBA00004127"/>
    </source>
</evidence>
<dbReference type="InterPro" id="IPR052222">
    <property type="entry name" value="DESIGUAL"/>
</dbReference>
<evidence type="ECO:0000256" key="8">
    <source>
        <dbReference type="SAM" id="Phobius"/>
    </source>
</evidence>
<feature type="region of interest" description="Disordered" evidence="7">
    <location>
        <begin position="1"/>
        <end position="88"/>
    </location>
</feature>
<sequence>MSGQGDHTPGSHGWNPDWLGSQPFPSPETEYSASPQTQSSGVPGGYRPYPIDDQDAPEGRYGWTPEPRVRSTAPSQTPTPPTRGVRTPYSPAEMEQLFKAYLSISEDPEVGTNQSGDHFWWRICRRYNENRPEGTIERNESMVRNAIYRANEEINKFQGYYLQKERSAGSGRSEVDIISSAMSTYQSMNYKAFKSVSLSDSGSEDVVSQLAGANLDSPEAGPSGSQRRPQGRKKAAANRRCTATPSGDAPDPAPFPVPYALPPPPTNSLWTLLAQLNMANRAQLLVLCSCLRADMNSGVGPTTVLVGKSTVVGALSIKKLMHDNLFVPPHSKERAPTPKMAVTHADLSPTPKTTNLGSKTGVFLMVLSILLGLFCFILCLIAEAARSQAKWRDSQCTYTGTGKLPLLSATAAFAALAAAMVVQHVFLLVAVSKSVEITWDPQSHFAKTLTWQAGFFFVATWTTFAVGEIQLLVGLSVESGHLNDWETPRPSCLVIRQGLFTAAGVLGLATVFFAAGLYITALRAERYIQIQENMRRDILEVSVMYASPPRSPTRDQPVGADRGEGPNLPRQDEHYVHSLDYYLRAFDKQSRLV</sequence>
<keyword evidence="4 8" id="KW-1133">Transmembrane helix</keyword>
<keyword evidence="5 8" id="KW-0472">Membrane</keyword>
<feature type="compositionally biased region" description="Polar residues" evidence="7">
    <location>
        <begin position="29"/>
        <end position="41"/>
    </location>
</feature>
<feature type="compositionally biased region" description="Low complexity" evidence="7">
    <location>
        <begin position="71"/>
        <end position="88"/>
    </location>
</feature>
<evidence type="ECO:0000313" key="10">
    <source>
        <dbReference type="Proteomes" id="UP000298416"/>
    </source>
</evidence>
<organism evidence="9">
    <name type="scientific">Salvia splendens</name>
    <name type="common">Scarlet sage</name>
    <dbReference type="NCBI Taxonomy" id="180675"/>
    <lineage>
        <taxon>Eukaryota</taxon>
        <taxon>Viridiplantae</taxon>
        <taxon>Streptophyta</taxon>
        <taxon>Embryophyta</taxon>
        <taxon>Tracheophyta</taxon>
        <taxon>Spermatophyta</taxon>
        <taxon>Magnoliopsida</taxon>
        <taxon>eudicotyledons</taxon>
        <taxon>Gunneridae</taxon>
        <taxon>Pentapetalae</taxon>
        <taxon>asterids</taxon>
        <taxon>lamiids</taxon>
        <taxon>Lamiales</taxon>
        <taxon>Lamiaceae</taxon>
        <taxon>Nepetoideae</taxon>
        <taxon>Mentheae</taxon>
        <taxon>Salviinae</taxon>
        <taxon>Salvia</taxon>
        <taxon>Salvia subgen. Calosphace</taxon>
        <taxon>core Calosphace</taxon>
    </lineage>
</organism>
<feature type="transmembrane region" description="Helical" evidence="8">
    <location>
        <begin position="362"/>
        <end position="385"/>
    </location>
</feature>
<dbReference type="Proteomes" id="UP000298416">
    <property type="component" value="Unassembled WGS sequence"/>
</dbReference>
<evidence type="ECO:0000256" key="3">
    <source>
        <dbReference type="ARBA" id="ARBA00022729"/>
    </source>
</evidence>